<accession>A0A9P8Q3V0</accession>
<comment type="caution">
    <text evidence="1">The sequence shown here is derived from an EMBL/GenBank/DDBJ whole genome shotgun (WGS) entry which is preliminary data.</text>
</comment>
<reference evidence="1" key="1">
    <citation type="journal article" date="2021" name="Open Biol.">
        <title>Shared evolutionary footprints suggest mitochondrial oxidative damage underlies multiple complex I losses in fungi.</title>
        <authorList>
            <person name="Schikora-Tamarit M.A."/>
            <person name="Marcet-Houben M."/>
            <person name="Nosek J."/>
            <person name="Gabaldon T."/>
        </authorList>
    </citation>
    <scope>NUCLEOTIDE SEQUENCE</scope>
    <source>
        <strain evidence="1">CBS2887</strain>
    </source>
</reference>
<dbReference type="AlphaFoldDB" id="A0A9P8Q3V0"/>
<sequence>MPKLCSWIEIMGHLKESEANENIKILGLVPDSPTASSFSSGDMAIEEICWILFCEASDPLKEPDSEPDKLGE</sequence>
<name>A0A9P8Q3V0_WICPI</name>
<proteinExistence type="predicted"/>
<dbReference type="Proteomes" id="UP000774326">
    <property type="component" value="Unassembled WGS sequence"/>
</dbReference>
<protein>
    <submittedName>
        <fullName evidence="1">Uncharacterized protein</fullName>
    </submittedName>
</protein>
<evidence type="ECO:0000313" key="2">
    <source>
        <dbReference type="Proteomes" id="UP000774326"/>
    </source>
</evidence>
<keyword evidence="2" id="KW-1185">Reference proteome</keyword>
<organism evidence="1 2">
    <name type="scientific">Wickerhamomyces pijperi</name>
    <name type="common">Yeast</name>
    <name type="synonym">Pichia pijperi</name>
    <dbReference type="NCBI Taxonomy" id="599730"/>
    <lineage>
        <taxon>Eukaryota</taxon>
        <taxon>Fungi</taxon>
        <taxon>Dikarya</taxon>
        <taxon>Ascomycota</taxon>
        <taxon>Saccharomycotina</taxon>
        <taxon>Saccharomycetes</taxon>
        <taxon>Phaffomycetales</taxon>
        <taxon>Wickerhamomycetaceae</taxon>
        <taxon>Wickerhamomyces</taxon>
    </lineage>
</organism>
<dbReference type="EMBL" id="JAEUBG010003513">
    <property type="protein sequence ID" value="KAH3682665.1"/>
    <property type="molecule type" value="Genomic_DNA"/>
</dbReference>
<gene>
    <name evidence="1" type="ORF">WICPIJ_006359</name>
</gene>
<evidence type="ECO:0000313" key="1">
    <source>
        <dbReference type="EMBL" id="KAH3682665.1"/>
    </source>
</evidence>
<reference evidence="1" key="2">
    <citation type="submission" date="2021-01" db="EMBL/GenBank/DDBJ databases">
        <authorList>
            <person name="Schikora-Tamarit M.A."/>
        </authorList>
    </citation>
    <scope>NUCLEOTIDE SEQUENCE</scope>
    <source>
        <strain evidence="1">CBS2887</strain>
    </source>
</reference>